<evidence type="ECO:0000313" key="7">
    <source>
        <dbReference type="Proteomes" id="UP001150904"/>
    </source>
</evidence>
<dbReference type="GO" id="GO:0008270">
    <property type="term" value="F:zinc ion binding"/>
    <property type="evidence" value="ECO:0007669"/>
    <property type="project" value="InterPro"/>
</dbReference>
<evidence type="ECO:0000256" key="4">
    <source>
        <dbReference type="ARBA" id="ARBA00023242"/>
    </source>
</evidence>
<gene>
    <name evidence="6" type="ORF">N7498_009895</name>
</gene>
<comment type="caution">
    <text evidence="6">The sequence shown here is derived from an EMBL/GenBank/DDBJ whole genome shotgun (WGS) entry which is preliminary data.</text>
</comment>
<dbReference type="SUPFAM" id="SSF57701">
    <property type="entry name" value="Zn2/Cys6 DNA-binding domain"/>
    <property type="match status" value="1"/>
</dbReference>
<evidence type="ECO:0000313" key="6">
    <source>
        <dbReference type="EMBL" id="KAJ5190910.1"/>
    </source>
</evidence>
<sequence length="769" mass="86014">MTLTSSIPGIRSKLDYIASLGFDIFWIYPRYYSPQIDMGYDISDYESIYPPYGTVAGAERLISAQHEILPRPEIEYDADGKRHLLNNWRNSFGGASAWVCHPHTEHYLPVITRAYLWLWDGAAPGGGFSYTVGSGQPPADSWMATHPHAGEINGAWQLGGDCSVLESWPKLLRIRKEKSSILAREELSLLRAKDVELFVFVKDDRRGGIMLMVNFTAMKQQRAMPAASEPGLLSQDKTVRKLVVSLMILRLSMSWLRTRDGYMIFLWHKFGKGNVESGIDRIRRKRRLTGGQGHPRKRAAIACDYCRSRKTRCDNARPSCGPCCQAEIVCSYSDAASNIELVQHPSTSELLERINYAVDLIENKTGLLGSCFASPISSENGNIVRTTPLPIGERCTDQARHESTASVTLGSPSSNIFTEDVDSFRSPAGSLASESILRWPVLLGYLTKSNSSFLWEPEPRDTVSRMASGETPSHDTSRLQTVLEGSKVSQSHAIIDESRVVELVDKYLAFTHSKNPILDGSKLRQYAAEVEEFGCSWNGRSCLVLLACAIASITTLFYPTEALLEGSSPKSSVSPESALGDTFFKAAKKRLSVLELGLTCAQGQYMAGIYEMNRMRALAAWSHYQQAGVNLQIVLWRQAQMASRDDNAEVNGDRKLIERLYFSYVRTESELRAEIPLPECGITMCNPPSMFPSPPLSAALPIRIANMKGPDPETEETQSWLYYLSEISVLRSYTRMLRVLYSNVGSWWIRNIELVTNVALEFESEIHKW</sequence>
<feature type="domain" description="Zn(2)-C6 fungal-type" evidence="5">
    <location>
        <begin position="302"/>
        <end position="332"/>
    </location>
</feature>
<dbReference type="GO" id="GO:0005975">
    <property type="term" value="P:carbohydrate metabolic process"/>
    <property type="evidence" value="ECO:0007669"/>
    <property type="project" value="InterPro"/>
</dbReference>
<dbReference type="SMART" id="SM00066">
    <property type="entry name" value="GAL4"/>
    <property type="match status" value="1"/>
</dbReference>
<proteinExistence type="predicted"/>
<dbReference type="InterPro" id="IPR001138">
    <property type="entry name" value="Zn2Cys6_DnaBD"/>
</dbReference>
<evidence type="ECO:0000256" key="3">
    <source>
        <dbReference type="ARBA" id="ARBA00023163"/>
    </source>
</evidence>
<keyword evidence="2" id="KW-0238">DNA-binding</keyword>
<reference evidence="6" key="2">
    <citation type="journal article" date="2023" name="IMA Fungus">
        <title>Comparative genomic study of the Penicillium genus elucidates a diverse pangenome and 15 lateral gene transfer events.</title>
        <authorList>
            <person name="Petersen C."/>
            <person name="Sorensen T."/>
            <person name="Nielsen M.R."/>
            <person name="Sondergaard T.E."/>
            <person name="Sorensen J.L."/>
            <person name="Fitzpatrick D.A."/>
            <person name="Frisvad J.C."/>
            <person name="Nielsen K.L."/>
        </authorList>
    </citation>
    <scope>NUCLEOTIDE SEQUENCE</scope>
    <source>
        <strain evidence="6">IBT 15544</strain>
    </source>
</reference>
<dbReference type="Gene3D" id="3.20.20.80">
    <property type="entry name" value="Glycosidases"/>
    <property type="match status" value="1"/>
</dbReference>
<keyword evidence="3" id="KW-0804">Transcription</keyword>
<dbReference type="Proteomes" id="UP001150904">
    <property type="component" value="Unassembled WGS sequence"/>
</dbReference>
<dbReference type="Gene3D" id="4.10.240.10">
    <property type="entry name" value="Zn(2)-C6 fungal-type DNA-binding domain"/>
    <property type="match status" value="1"/>
</dbReference>
<dbReference type="CDD" id="cd00067">
    <property type="entry name" value="GAL4"/>
    <property type="match status" value="1"/>
</dbReference>
<keyword evidence="4" id="KW-0539">Nucleus</keyword>
<dbReference type="Pfam" id="PF00128">
    <property type="entry name" value="Alpha-amylase"/>
    <property type="match status" value="1"/>
</dbReference>
<dbReference type="CDD" id="cd12148">
    <property type="entry name" value="fungal_TF_MHR"/>
    <property type="match status" value="1"/>
</dbReference>
<dbReference type="OrthoDB" id="4356994at2759"/>
<dbReference type="InterPro" id="IPR053181">
    <property type="entry name" value="EcdB-like_regulator"/>
</dbReference>
<dbReference type="RefSeq" id="XP_058303850.1">
    <property type="nucleotide sequence ID" value="XM_058456951.1"/>
</dbReference>
<dbReference type="GeneID" id="83184252"/>
<dbReference type="GO" id="GO:0003677">
    <property type="term" value="F:DNA binding"/>
    <property type="evidence" value="ECO:0007669"/>
    <property type="project" value="UniProtKB-KW"/>
</dbReference>
<protein>
    <recommendedName>
        <fullName evidence="5">Zn(2)-C6 fungal-type domain-containing protein</fullName>
    </recommendedName>
</protein>
<dbReference type="InterPro" id="IPR017853">
    <property type="entry name" value="GH"/>
</dbReference>
<keyword evidence="1" id="KW-0805">Transcription regulation</keyword>
<evidence type="ECO:0000256" key="2">
    <source>
        <dbReference type="ARBA" id="ARBA00023125"/>
    </source>
</evidence>
<dbReference type="PROSITE" id="PS50048">
    <property type="entry name" value="ZN2_CY6_FUNGAL_2"/>
    <property type="match status" value="1"/>
</dbReference>
<dbReference type="Pfam" id="PF00172">
    <property type="entry name" value="Zn_clus"/>
    <property type="match status" value="1"/>
</dbReference>
<dbReference type="AlphaFoldDB" id="A0A9W9J5W1"/>
<evidence type="ECO:0000259" key="5">
    <source>
        <dbReference type="PROSITE" id="PS50048"/>
    </source>
</evidence>
<dbReference type="PANTHER" id="PTHR47785:SF5">
    <property type="entry name" value="ZN(II)2CYS6 TRANSCRIPTION FACTOR (EUROFUNG)"/>
    <property type="match status" value="1"/>
</dbReference>
<dbReference type="InterPro" id="IPR036864">
    <property type="entry name" value="Zn2-C6_fun-type_DNA-bd_sf"/>
</dbReference>
<dbReference type="PROSITE" id="PS00463">
    <property type="entry name" value="ZN2_CY6_FUNGAL_1"/>
    <property type="match status" value="1"/>
</dbReference>
<keyword evidence="7" id="KW-1185">Reference proteome</keyword>
<dbReference type="InterPro" id="IPR006047">
    <property type="entry name" value="GH13_cat_dom"/>
</dbReference>
<dbReference type="SUPFAM" id="SSF51445">
    <property type="entry name" value="(Trans)glycosidases"/>
    <property type="match status" value="1"/>
</dbReference>
<evidence type="ECO:0000256" key="1">
    <source>
        <dbReference type="ARBA" id="ARBA00023015"/>
    </source>
</evidence>
<dbReference type="PANTHER" id="PTHR47785">
    <property type="entry name" value="ZN(II)2CYS6 TRANSCRIPTION FACTOR (EUROFUNG)-RELATED-RELATED"/>
    <property type="match status" value="1"/>
</dbReference>
<reference evidence="6" key="1">
    <citation type="submission" date="2022-12" db="EMBL/GenBank/DDBJ databases">
        <authorList>
            <person name="Petersen C."/>
        </authorList>
    </citation>
    <scope>NUCLEOTIDE SEQUENCE</scope>
    <source>
        <strain evidence="6">IBT 15544</strain>
    </source>
</reference>
<dbReference type="EMBL" id="JAPQKR010000016">
    <property type="protein sequence ID" value="KAJ5190910.1"/>
    <property type="molecule type" value="Genomic_DNA"/>
</dbReference>
<accession>A0A9W9J5W1</accession>
<name>A0A9W9J5W1_9EURO</name>
<dbReference type="GO" id="GO:0000981">
    <property type="term" value="F:DNA-binding transcription factor activity, RNA polymerase II-specific"/>
    <property type="evidence" value="ECO:0007669"/>
    <property type="project" value="InterPro"/>
</dbReference>
<organism evidence="6 7">
    <name type="scientific">Penicillium cinerascens</name>
    <dbReference type="NCBI Taxonomy" id="70096"/>
    <lineage>
        <taxon>Eukaryota</taxon>
        <taxon>Fungi</taxon>
        <taxon>Dikarya</taxon>
        <taxon>Ascomycota</taxon>
        <taxon>Pezizomycotina</taxon>
        <taxon>Eurotiomycetes</taxon>
        <taxon>Eurotiomycetidae</taxon>
        <taxon>Eurotiales</taxon>
        <taxon>Aspergillaceae</taxon>
        <taxon>Penicillium</taxon>
    </lineage>
</organism>